<feature type="domain" description="MrfA-like Zn-binding" evidence="1">
    <location>
        <begin position="502"/>
        <end position="602"/>
    </location>
</feature>
<keyword evidence="3" id="KW-1185">Reference proteome</keyword>
<evidence type="ECO:0000313" key="2">
    <source>
        <dbReference type="EMBL" id="MBV7391839.1"/>
    </source>
</evidence>
<evidence type="ECO:0000313" key="3">
    <source>
        <dbReference type="Proteomes" id="UP000774130"/>
    </source>
</evidence>
<comment type="caution">
    <text evidence="2">The sequence shown here is derived from an EMBL/GenBank/DDBJ whole genome shotgun (WGS) entry which is preliminary data.</text>
</comment>
<gene>
    <name evidence="2" type="ORF">KUA55_14210</name>
</gene>
<sequence>MTEWGVKMVYDKTSANPEFNVRRSQLLTPFGIGALMDINNQSVMVADSEYWNPNKCEKVHDIRLETEMNANGFIEPPVKEVEEIVGTRFPSWYFSPKDRSLRPISSWRESVAAQKIPSRINTFDKHPYDSRFKGTELVPVRVICACKNGHAQEFPWLEWPHPNMSFDDFKGHKIKLESVAQTGSIADLIVRCETCNKGRSLGGVFDEEHFPKKMENLGIQCKGQYKWKKSDEGEMCSEGANLRVLLKNANNFFFPNISSSVNIPFKRNKLMEEIQRAADYSSLQKSLKSVSPEDGIKKLYKDVKVQNLINFIAEELGQESAEIKNAVSLHFFEQSTSESTGDIMDYRRPEFEVLTGKEGYDKGSERLKIKIFDQTDLVKSPFKPFISKITLVHQLEVVSALRSYSRIEPTDSELMRERALEGEDSKAGVNEVSLKREDGYYVGMRSLGEGIFFSLDSKQVDYWLKKIKGKPLYNRIVAKEKKVRFADEVSYIRPEYYLLHTLSHLLIRELNMSSGYSSSALKERIYYSNSRDEEMYGVLIYTSSSDSEGTLGGLVKQGVPERFFALLSSALEKAQWCSFDPVCIESDSQGRDSLNASACHACSLISETSCEKMNVFLDRGLLIGTMKDPELGFFSKVMKESNLLI</sequence>
<dbReference type="InterPro" id="IPR018973">
    <property type="entry name" value="MZB"/>
</dbReference>
<dbReference type="Proteomes" id="UP000774130">
    <property type="component" value="Unassembled WGS sequence"/>
</dbReference>
<dbReference type="EMBL" id="JAHUZB010000006">
    <property type="protein sequence ID" value="MBV7391839.1"/>
    <property type="molecule type" value="Genomic_DNA"/>
</dbReference>
<accession>A0ABS6TGA1</accession>
<evidence type="ECO:0000259" key="1">
    <source>
        <dbReference type="Pfam" id="PF09369"/>
    </source>
</evidence>
<name>A0ABS6TGA1_9ENTE</name>
<dbReference type="InterPro" id="IPR047721">
    <property type="entry name" value="DrmB"/>
</dbReference>
<proteinExistence type="predicted"/>
<protein>
    <submittedName>
        <fullName evidence="2">DUF1998 domain-containing protein</fullName>
    </submittedName>
</protein>
<organism evidence="2 3">
    <name type="scientific">Enterococcus alishanensis</name>
    <dbReference type="NCBI Taxonomy" id="1303817"/>
    <lineage>
        <taxon>Bacteria</taxon>
        <taxon>Bacillati</taxon>
        <taxon>Bacillota</taxon>
        <taxon>Bacilli</taxon>
        <taxon>Lactobacillales</taxon>
        <taxon>Enterococcaceae</taxon>
        <taxon>Enterococcus</taxon>
    </lineage>
</organism>
<reference evidence="2 3" key="1">
    <citation type="submission" date="2021-06" db="EMBL/GenBank/DDBJ databases">
        <title>Enterococcus alishanensis sp. nov., a novel lactic acid bacterium isolated from fresh coffee beans.</title>
        <authorList>
            <person name="Chen Y.-S."/>
        </authorList>
    </citation>
    <scope>NUCLEOTIDE SEQUENCE [LARGE SCALE GENOMIC DNA]</scope>
    <source>
        <strain evidence="2 3">ALS3</strain>
    </source>
</reference>
<dbReference type="NCBIfam" id="NF038324">
    <property type="entry name" value="DrmB_fam"/>
    <property type="match status" value="1"/>
</dbReference>
<dbReference type="Pfam" id="PF09369">
    <property type="entry name" value="MZB"/>
    <property type="match status" value="1"/>
</dbReference>